<keyword evidence="3" id="KW-0472">Membrane</keyword>
<dbReference type="PANTHER" id="PTHR33365:SF4">
    <property type="entry name" value="CYCLOCHLOROTINE BIOSYNTHESIS PROTEIN O"/>
    <property type="match status" value="1"/>
</dbReference>
<dbReference type="GO" id="GO:0043386">
    <property type="term" value="P:mycotoxin biosynthetic process"/>
    <property type="evidence" value="ECO:0007669"/>
    <property type="project" value="InterPro"/>
</dbReference>
<comment type="pathway">
    <text evidence="1">Mycotoxin biosynthesis.</text>
</comment>
<evidence type="ECO:0000256" key="1">
    <source>
        <dbReference type="ARBA" id="ARBA00004685"/>
    </source>
</evidence>
<evidence type="ECO:0000256" key="3">
    <source>
        <dbReference type="SAM" id="Phobius"/>
    </source>
</evidence>
<dbReference type="Pfam" id="PF11807">
    <property type="entry name" value="UstYa"/>
    <property type="match status" value="1"/>
</dbReference>
<dbReference type="AlphaFoldDB" id="A0A6A6T2Y3"/>
<proteinExistence type="inferred from homology"/>
<reference evidence="4" key="1">
    <citation type="journal article" date="2020" name="Stud. Mycol.">
        <title>101 Dothideomycetes genomes: a test case for predicting lifestyles and emergence of pathogens.</title>
        <authorList>
            <person name="Haridas S."/>
            <person name="Albert R."/>
            <person name="Binder M."/>
            <person name="Bloem J."/>
            <person name="Labutti K."/>
            <person name="Salamov A."/>
            <person name="Andreopoulos B."/>
            <person name="Baker S."/>
            <person name="Barry K."/>
            <person name="Bills G."/>
            <person name="Bluhm B."/>
            <person name="Cannon C."/>
            <person name="Castanera R."/>
            <person name="Culley D."/>
            <person name="Daum C."/>
            <person name="Ezra D."/>
            <person name="Gonzalez J."/>
            <person name="Henrissat B."/>
            <person name="Kuo A."/>
            <person name="Liang C."/>
            <person name="Lipzen A."/>
            <person name="Lutzoni F."/>
            <person name="Magnuson J."/>
            <person name="Mondo S."/>
            <person name="Nolan M."/>
            <person name="Ohm R."/>
            <person name="Pangilinan J."/>
            <person name="Park H.-J."/>
            <person name="Ramirez L."/>
            <person name="Alfaro M."/>
            <person name="Sun H."/>
            <person name="Tritt A."/>
            <person name="Yoshinaga Y."/>
            <person name="Zwiers L.-H."/>
            <person name="Turgeon B."/>
            <person name="Goodwin S."/>
            <person name="Spatafora J."/>
            <person name="Crous P."/>
            <person name="Grigoriev I."/>
        </authorList>
    </citation>
    <scope>NUCLEOTIDE SEQUENCE</scope>
    <source>
        <strain evidence="4">CBS 122681</strain>
    </source>
</reference>
<dbReference type="EMBL" id="MU004377">
    <property type="protein sequence ID" value="KAF2653667.1"/>
    <property type="molecule type" value="Genomic_DNA"/>
</dbReference>
<evidence type="ECO:0008006" key="6">
    <source>
        <dbReference type="Google" id="ProtNLM"/>
    </source>
</evidence>
<gene>
    <name evidence="4" type="ORF">K491DRAFT_694507</name>
</gene>
<comment type="similarity">
    <text evidence="2">Belongs to the ustYa family.</text>
</comment>
<sequence>MEEQQEHLLKSETLIDDSAPSLLSRRPDSRHLHRRLHFFLLYVVNALLVVSLMVLLVRREKCVDPSLKTYMPANDAVEWEETVFIDMPGEVSPYLGTPSDEIDELWDQLYTGTGFLLFDPEETRRMVEPTVAIPTSGGDSGLYGMEVFHELHCLNVLRKSLYPERYPHYQLWNENCTRNPNMERHLAHCIDRLRQGVQCAGNTGTHFYFWSEEAGHWKMDMRSRHTCRNFERLQEWARARDYTGFDPFVRSHSTADM</sequence>
<organism evidence="4 5">
    <name type="scientific">Lophiostoma macrostomum CBS 122681</name>
    <dbReference type="NCBI Taxonomy" id="1314788"/>
    <lineage>
        <taxon>Eukaryota</taxon>
        <taxon>Fungi</taxon>
        <taxon>Dikarya</taxon>
        <taxon>Ascomycota</taxon>
        <taxon>Pezizomycotina</taxon>
        <taxon>Dothideomycetes</taxon>
        <taxon>Pleosporomycetidae</taxon>
        <taxon>Pleosporales</taxon>
        <taxon>Lophiostomataceae</taxon>
        <taxon>Lophiostoma</taxon>
    </lineage>
</organism>
<accession>A0A6A6T2Y3</accession>
<protein>
    <recommendedName>
        <fullName evidence="6">Tat pathway signal sequence</fullName>
    </recommendedName>
</protein>
<evidence type="ECO:0000313" key="5">
    <source>
        <dbReference type="Proteomes" id="UP000799324"/>
    </source>
</evidence>
<keyword evidence="5" id="KW-1185">Reference proteome</keyword>
<dbReference type="PANTHER" id="PTHR33365">
    <property type="entry name" value="YALI0B05434P"/>
    <property type="match status" value="1"/>
</dbReference>
<name>A0A6A6T2Y3_9PLEO</name>
<keyword evidence="3" id="KW-1133">Transmembrane helix</keyword>
<dbReference type="InterPro" id="IPR021765">
    <property type="entry name" value="UstYa-like"/>
</dbReference>
<dbReference type="Proteomes" id="UP000799324">
    <property type="component" value="Unassembled WGS sequence"/>
</dbReference>
<evidence type="ECO:0000256" key="2">
    <source>
        <dbReference type="ARBA" id="ARBA00035112"/>
    </source>
</evidence>
<keyword evidence="3" id="KW-0812">Transmembrane</keyword>
<feature type="transmembrane region" description="Helical" evidence="3">
    <location>
        <begin position="36"/>
        <end position="57"/>
    </location>
</feature>
<evidence type="ECO:0000313" key="4">
    <source>
        <dbReference type="EMBL" id="KAF2653667.1"/>
    </source>
</evidence>
<dbReference type="OrthoDB" id="3687641at2759"/>